<dbReference type="GO" id="GO:0006355">
    <property type="term" value="P:regulation of DNA-templated transcription"/>
    <property type="evidence" value="ECO:0007669"/>
    <property type="project" value="InterPro"/>
</dbReference>
<keyword evidence="4" id="KW-0863">Zinc-finger</keyword>
<feature type="domain" description="GATA-type" evidence="5">
    <location>
        <begin position="56"/>
        <end position="110"/>
    </location>
</feature>
<keyword evidence="2" id="KW-0804">Transcription</keyword>
<dbReference type="InterPro" id="IPR013088">
    <property type="entry name" value="Znf_NHR/GATA"/>
</dbReference>
<accession>G0MDV6</accession>
<dbReference type="Proteomes" id="UP000008068">
    <property type="component" value="Unassembled WGS sequence"/>
</dbReference>
<evidence type="ECO:0000256" key="3">
    <source>
        <dbReference type="ARBA" id="ARBA00023242"/>
    </source>
</evidence>
<protein>
    <recommendedName>
        <fullName evidence="5">GATA-type domain-containing protein</fullName>
    </recommendedName>
</protein>
<gene>
    <name evidence="6" type="ORF">CAEBREN_19428</name>
</gene>
<evidence type="ECO:0000256" key="1">
    <source>
        <dbReference type="ARBA" id="ARBA00023015"/>
    </source>
</evidence>
<dbReference type="EMBL" id="GL379790">
    <property type="protein sequence ID" value="EGT49683.1"/>
    <property type="molecule type" value="Genomic_DNA"/>
</dbReference>
<organism evidence="7">
    <name type="scientific">Caenorhabditis brenneri</name>
    <name type="common">Nematode worm</name>
    <dbReference type="NCBI Taxonomy" id="135651"/>
    <lineage>
        <taxon>Eukaryota</taxon>
        <taxon>Metazoa</taxon>
        <taxon>Ecdysozoa</taxon>
        <taxon>Nematoda</taxon>
        <taxon>Chromadorea</taxon>
        <taxon>Rhabditida</taxon>
        <taxon>Rhabditina</taxon>
        <taxon>Rhabditomorpha</taxon>
        <taxon>Rhabditoidea</taxon>
        <taxon>Rhabditidae</taxon>
        <taxon>Peloderinae</taxon>
        <taxon>Caenorhabditis</taxon>
    </lineage>
</organism>
<dbReference type="PROSITE" id="PS50114">
    <property type="entry name" value="GATA_ZN_FINGER_2"/>
    <property type="match status" value="1"/>
</dbReference>
<dbReference type="GO" id="GO:0008270">
    <property type="term" value="F:zinc ion binding"/>
    <property type="evidence" value="ECO:0007669"/>
    <property type="project" value="UniProtKB-KW"/>
</dbReference>
<evidence type="ECO:0000256" key="2">
    <source>
        <dbReference type="ARBA" id="ARBA00023163"/>
    </source>
</evidence>
<dbReference type="GO" id="GO:0043565">
    <property type="term" value="F:sequence-specific DNA binding"/>
    <property type="evidence" value="ECO:0007669"/>
    <property type="project" value="InterPro"/>
</dbReference>
<keyword evidence="4" id="KW-0862">Zinc</keyword>
<keyword evidence="3" id="KW-0539">Nucleus</keyword>
<keyword evidence="7" id="KW-1185">Reference proteome</keyword>
<reference evidence="7" key="1">
    <citation type="submission" date="2011-07" db="EMBL/GenBank/DDBJ databases">
        <authorList>
            <consortium name="Caenorhabditis brenneri Sequencing and Analysis Consortium"/>
            <person name="Wilson R.K."/>
        </authorList>
    </citation>
    <scope>NUCLEOTIDE SEQUENCE [LARGE SCALE GENOMIC DNA]</scope>
    <source>
        <strain evidence="7">PB2801</strain>
    </source>
</reference>
<dbReference type="HOGENOM" id="CLU_135805_0_0_1"/>
<dbReference type="InParanoid" id="G0MDV6"/>
<keyword evidence="4" id="KW-0479">Metal-binding</keyword>
<dbReference type="SMART" id="SM00401">
    <property type="entry name" value="ZnF_GATA"/>
    <property type="match status" value="1"/>
</dbReference>
<evidence type="ECO:0000256" key="4">
    <source>
        <dbReference type="PROSITE-ProRule" id="PRU00094"/>
    </source>
</evidence>
<dbReference type="SUPFAM" id="SSF57716">
    <property type="entry name" value="Glucocorticoid receptor-like (DNA-binding domain)"/>
    <property type="match status" value="1"/>
</dbReference>
<proteinExistence type="predicted"/>
<dbReference type="Gene3D" id="3.30.50.10">
    <property type="entry name" value="Erythroid Transcription Factor GATA-1, subunit A"/>
    <property type="match status" value="1"/>
</dbReference>
<name>G0MDV6_CAEBE</name>
<evidence type="ECO:0000313" key="6">
    <source>
        <dbReference type="EMBL" id="EGT49683.1"/>
    </source>
</evidence>
<keyword evidence="1" id="KW-0805">Transcription regulation</keyword>
<evidence type="ECO:0000313" key="7">
    <source>
        <dbReference type="Proteomes" id="UP000008068"/>
    </source>
</evidence>
<dbReference type="OrthoDB" id="5874193at2759"/>
<evidence type="ECO:0000259" key="5">
    <source>
        <dbReference type="PROSITE" id="PS50114"/>
    </source>
</evidence>
<dbReference type="AlphaFoldDB" id="G0MDV6"/>
<dbReference type="InterPro" id="IPR000679">
    <property type="entry name" value="Znf_GATA"/>
</dbReference>
<sequence>MPMPHPPMPTAAAATTLIPPAPLSMPAAPSTTTAVQVKKELTPVIELMKVKEEPVEDTPRTCSNCNTTDASEWKNAVSKDNILCKTCFEYRRAHKENRPILKTVVMKEMRSIMSE</sequence>